<dbReference type="InterPro" id="IPR036390">
    <property type="entry name" value="WH_DNA-bd_sf"/>
</dbReference>
<name>A0A1H2PKX7_9BURK</name>
<organism evidence="10 11">
    <name type="scientific">Chitinasiproducens palmae</name>
    <dbReference type="NCBI Taxonomy" id="1770053"/>
    <lineage>
        <taxon>Bacteria</taxon>
        <taxon>Pseudomonadati</taxon>
        <taxon>Pseudomonadota</taxon>
        <taxon>Betaproteobacteria</taxon>
        <taxon>Burkholderiales</taxon>
        <taxon>Burkholderiaceae</taxon>
        <taxon>Chitinasiproducens</taxon>
    </lineage>
</organism>
<proteinExistence type="inferred from homology"/>
<keyword evidence="8" id="KW-0408">Iron</keyword>
<evidence type="ECO:0000256" key="9">
    <source>
        <dbReference type="SAM" id="MobiDB-lite"/>
    </source>
</evidence>
<feature type="binding site" evidence="8">
    <location>
        <position position="132"/>
    </location>
    <ligand>
        <name>Fe cation</name>
        <dbReference type="ChEBI" id="CHEBI:24875"/>
    </ligand>
</feature>
<feature type="binding site" evidence="8">
    <location>
        <position position="153"/>
    </location>
    <ligand>
        <name>Fe cation</name>
        <dbReference type="ChEBI" id="CHEBI:24875"/>
    </ligand>
</feature>
<evidence type="ECO:0000313" key="11">
    <source>
        <dbReference type="Proteomes" id="UP000243719"/>
    </source>
</evidence>
<dbReference type="Gene3D" id="3.30.1490.190">
    <property type="match status" value="1"/>
</dbReference>
<evidence type="ECO:0000256" key="1">
    <source>
        <dbReference type="ARBA" id="ARBA00007957"/>
    </source>
</evidence>
<dbReference type="PANTHER" id="PTHR33202:SF6">
    <property type="entry name" value="ZINC UPTAKE REGULATION PROTEIN"/>
    <property type="match status" value="1"/>
</dbReference>
<feature type="binding site" evidence="7">
    <location>
        <position position="138"/>
    </location>
    <ligand>
        <name>Zn(2+)</name>
        <dbReference type="ChEBI" id="CHEBI:29105"/>
    </ligand>
</feature>
<keyword evidence="4" id="KW-0805">Transcription regulation</keyword>
<sequence>MPNATPSHSKPAVEPSVAGTAGGEHAHAHHHDDASPLSPAAVEAALELADAYCSERGERLTPIRRKVFGLLLASNRATKAYTLLDEMRKVHAGSAPPTVYRALDFLLEMGLVHKIESINAFAACHDVTHCRHGLLVVCQHCGKIAEFHDDAIERALAESIARVGYAIAGDAAEIKGVCAACQARAAANGEAPTR</sequence>
<evidence type="ECO:0000256" key="7">
    <source>
        <dbReference type="PIRSR" id="PIRSR602481-1"/>
    </source>
</evidence>
<dbReference type="Pfam" id="PF01475">
    <property type="entry name" value="FUR"/>
    <property type="match status" value="1"/>
</dbReference>
<evidence type="ECO:0000256" key="6">
    <source>
        <dbReference type="ARBA" id="ARBA00023163"/>
    </source>
</evidence>
<comment type="similarity">
    <text evidence="1">Belongs to the Fur family.</text>
</comment>
<dbReference type="CDD" id="cd07153">
    <property type="entry name" value="Fur_like"/>
    <property type="match status" value="1"/>
</dbReference>
<keyword evidence="3 7" id="KW-0862">Zinc</keyword>
<evidence type="ECO:0000256" key="3">
    <source>
        <dbReference type="ARBA" id="ARBA00022833"/>
    </source>
</evidence>
<feature type="binding site" evidence="7">
    <location>
        <position position="178"/>
    </location>
    <ligand>
        <name>Zn(2+)</name>
        <dbReference type="ChEBI" id="CHEBI:29105"/>
    </ligand>
</feature>
<dbReference type="Gene3D" id="1.10.10.10">
    <property type="entry name" value="Winged helix-like DNA-binding domain superfamily/Winged helix DNA-binding domain"/>
    <property type="match status" value="1"/>
</dbReference>
<keyword evidence="5" id="KW-0238">DNA-binding</keyword>
<dbReference type="InterPro" id="IPR002481">
    <property type="entry name" value="FUR"/>
</dbReference>
<feature type="binding site" evidence="7">
    <location>
        <position position="181"/>
    </location>
    <ligand>
        <name>Zn(2+)</name>
        <dbReference type="ChEBI" id="CHEBI:29105"/>
    </ligand>
</feature>
<keyword evidence="2" id="KW-0678">Repressor</keyword>
<protein>
    <submittedName>
        <fullName evidence="10">Fur family transcriptional regulator, zinc uptake regulator</fullName>
    </submittedName>
</protein>
<keyword evidence="6" id="KW-0804">Transcription</keyword>
<dbReference type="InterPro" id="IPR036388">
    <property type="entry name" value="WH-like_DNA-bd_sf"/>
</dbReference>
<reference evidence="11" key="1">
    <citation type="submission" date="2016-09" db="EMBL/GenBank/DDBJ databases">
        <authorList>
            <person name="Varghese N."/>
            <person name="Submissions S."/>
        </authorList>
    </citation>
    <scope>NUCLEOTIDE SEQUENCE [LARGE SCALE GENOMIC DNA]</scope>
    <source>
        <strain evidence="11">JS23</strain>
    </source>
</reference>
<dbReference type="Proteomes" id="UP000243719">
    <property type="component" value="Unassembled WGS sequence"/>
</dbReference>
<accession>A0A1H2PKX7</accession>
<dbReference type="RefSeq" id="WP_091903669.1">
    <property type="nucleotide sequence ID" value="NZ_FNLO01000001.1"/>
</dbReference>
<evidence type="ECO:0000313" key="10">
    <source>
        <dbReference type="EMBL" id="SDV46249.1"/>
    </source>
</evidence>
<feature type="region of interest" description="Disordered" evidence="9">
    <location>
        <begin position="1"/>
        <end position="35"/>
    </location>
</feature>
<evidence type="ECO:0000256" key="2">
    <source>
        <dbReference type="ARBA" id="ARBA00022491"/>
    </source>
</evidence>
<keyword evidence="7" id="KW-0479">Metal-binding</keyword>
<evidence type="ECO:0000256" key="5">
    <source>
        <dbReference type="ARBA" id="ARBA00023125"/>
    </source>
</evidence>
<dbReference type="OrthoDB" id="9801127at2"/>
<evidence type="ECO:0000256" key="8">
    <source>
        <dbReference type="PIRSR" id="PIRSR602481-2"/>
    </source>
</evidence>
<dbReference type="GO" id="GO:0003700">
    <property type="term" value="F:DNA-binding transcription factor activity"/>
    <property type="evidence" value="ECO:0007669"/>
    <property type="project" value="InterPro"/>
</dbReference>
<comment type="cofactor">
    <cofactor evidence="8">
        <name>Mn(2+)</name>
        <dbReference type="ChEBI" id="CHEBI:29035"/>
    </cofactor>
    <cofactor evidence="8">
        <name>Fe(2+)</name>
        <dbReference type="ChEBI" id="CHEBI:29033"/>
    </cofactor>
    <text evidence="8">Binds 1 Mn(2+) or Fe(2+) ion per subunit.</text>
</comment>
<feature type="binding site" evidence="7">
    <location>
        <position position="141"/>
    </location>
    <ligand>
        <name>Zn(2+)</name>
        <dbReference type="ChEBI" id="CHEBI:29105"/>
    </ligand>
</feature>
<dbReference type="GO" id="GO:0008270">
    <property type="term" value="F:zinc ion binding"/>
    <property type="evidence" value="ECO:0007669"/>
    <property type="project" value="TreeGrafter"/>
</dbReference>
<dbReference type="GO" id="GO:0005829">
    <property type="term" value="C:cytosol"/>
    <property type="evidence" value="ECO:0007669"/>
    <property type="project" value="TreeGrafter"/>
</dbReference>
<comment type="cofactor">
    <cofactor evidence="7">
        <name>Zn(2+)</name>
        <dbReference type="ChEBI" id="CHEBI:29105"/>
    </cofactor>
    <text evidence="7">Binds 1 zinc ion per subunit.</text>
</comment>
<gene>
    <name evidence="10" type="ORF">SAMN05216551_101201</name>
</gene>
<keyword evidence="11" id="KW-1185">Reference proteome</keyword>
<feature type="compositionally biased region" description="Basic and acidic residues" evidence="9">
    <location>
        <begin position="24"/>
        <end position="34"/>
    </location>
</feature>
<dbReference type="GO" id="GO:1900376">
    <property type="term" value="P:regulation of secondary metabolite biosynthetic process"/>
    <property type="evidence" value="ECO:0007669"/>
    <property type="project" value="TreeGrafter"/>
</dbReference>
<dbReference type="PANTHER" id="PTHR33202">
    <property type="entry name" value="ZINC UPTAKE REGULATION PROTEIN"/>
    <property type="match status" value="1"/>
</dbReference>
<dbReference type="EMBL" id="FNLO01000001">
    <property type="protein sequence ID" value="SDV46249.1"/>
    <property type="molecule type" value="Genomic_DNA"/>
</dbReference>
<dbReference type="InterPro" id="IPR043135">
    <property type="entry name" value="Fur_C"/>
</dbReference>
<dbReference type="AlphaFoldDB" id="A0A1H2PKX7"/>
<dbReference type="SUPFAM" id="SSF46785">
    <property type="entry name" value="Winged helix' DNA-binding domain"/>
    <property type="match status" value="1"/>
</dbReference>
<dbReference type="GO" id="GO:0000976">
    <property type="term" value="F:transcription cis-regulatory region binding"/>
    <property type="evidence" value="ECO:0007669"/>
    <property type="project" value="TreeGrafter"/>
</dbReference>
<evidence type="ECO:0000256" key="4">
    <source>
        <dbReference type="ARBA" id="ARBA00023015"/>
    </source>
</evidence>
<dbReference type="GO" id="GO:0045892">
    <property type="term" value="P:negative regulation of DNA-templated transcription"/>
    <property type="evidence" value="ECO:0007669"/>
    <property type="project" value="TreeGrafter"/>
</dbReference>
<dbReference type="STRING" id="1770053.SAMN05216551_101201"/>